<sequence>MSGTLRIPATTIDQLTTALLQDDGLERAAVLDLADSGDDLVVADCEIVPDAAMTTIGATECQPDDDYDVDFVDRCTGNDRHPLIVHSHPFADEAWFSSRDDSKMRGEAGWIHALKDCRVLFGVLSQDELRIDEVDSDGTRTPVEPEIIGDWTLEDDATVTPVPSSAAPPVDVDTERYDRAIRAIGEHGQQQLAETHVAVVGCGGIGADLVKELAGQGVQQVTFVDPDRVEQSNLPRLPQASESDVGRYKVAVMQQWYGQQVPGAETTIISLPVEETAEYLLDLGVDVILAGLDRITPRVWLNEFAARHLIPYIDAGSIVDVDEDGRITTMQTEVQVIAPGTSTGCFECIGRDNTEALRRENLPQPVLEEEVARGYIPDTALTPEPAVNPLNSVAAAEAVDALSRIVTGYRPPEPTVGYDAVEKRMDAGPTHERENCETCSRFVGTGESGPIDTIDDLDLEATVDALADTRPGHSRDDGSTYSIPDAVTAFFTEHLR</sequence>
<dbReference type="SUPFAM" id="SSF69572">
    <property type="entry name" value="Activating enzymes of the ubiquitin-like proteins"/>
    <property type="match status" value="1"/>
</dbReference>
<dbReference type="EMBL" id="JABUQZ010000001">
    <property type="protein sequence ID" value="NUC74784.1"/>
    <property type="molecule type" value="Genomic_DNA"/>
</dbReference>
<gene>
    <name evidence="2" type="ORF">HTZ84_21205</name>
</gene>
<feature type="domain" description="THIF-type NAD/FAD binding fold" evidence="1">
    <location>
        <begin position="177"/>
        <end position="436"/>
    </location>
</feature>
<dbReference type="InterPro" id="IPR045886">
    <property type="entry name" value="ThiF/MoeB/HesA"/>
</dbReference>
<evidence type="ECO:0000313" key="2">
    <source>
        <dbReference type="EMBL" id="NUC74784.1"/>
    </source>
</evidence>
<protein>
    <submittedName>
        <fullName evidence="2">ThiF family adenylyltransferase</fullName>
    </submittedName>
</protein>
<organism evidence="2 3">
    <name type="scientific">Haloterrigena gelatinilytica</name>
    <dbReference type="NCBI Taxonomy" id="2741724"/>
    <lineage>
        <taxon>Archaea</taxon>
        <taxon>Methanobacteriati</taxon>
        <taxon>Methanobacteriota</taxon>
        <taxon>Stenosarchaea group</taxon>
        <taxon>Halobacteria</taxon>
        <taxon>Halobacteriales</taxon>
        <taxon>Natrialbaceae</taxon>
        <taxon>Haloterrigena</taxon>
    </lineage>
</organism>
<dbReference type="PANTHER" id="PTHR10953">
    <property type="entry name" value="UBIQUITIN-ACTIVATING ENZYME E1"/>
    <property type="match status" value="1"/>
</dbReference>
<keyword evidence="2" id="KW-0548">Nucleotidyltransferase</keyword>
<dbReference type="InterPro" id="IPR000594">
    <property type="entry name" value="ThiF_NAD_FAD-bd"/>
</dbReference>
<comment type="caution">
    <text evidence="2">The sequence shown here is derived from an EMBL/GenBank/DDBJ whole genome shotgun (WGS) entry which is preliminary data.</text>
</comment>
<keyword evidence="3" id="KW-1185">Reference proteome</keyword>
<dbReference type="PANTHER" id="PTHR10953:SF102">
    <property type="entry name" value="ADENYLYLTRANSFERASE AND SULFURTRANSFERASE MOCS3"/>
    <property type="match status" value="1"/>
</dbReference>
<proteinExistence type="predicted"/>
<evidence type="ECO:0000259" key="1">
    <source>
        <dbReference type="Pfam" id="PF00899"/>
    </source>
</evidence>
<dbReference type="GO" id="GO:0016779">
    <property type="term" value="F:nucleotidyltransferase activity"/>
    <property type="evidence" value="ECO:0007669"/>
    <property type="project" value="UniProtKB-KW"/>
</dbReference>
<name>A0ABX2LEV5_9EURY</name>
<dbReference type="InterPro" id="IPR035985">
    <property type="entry name" value="Ubiquitin-activating_enz"/>
</dbReference>
<dbReference type="Pfam" id="PF00899">
    <property type="entry name" value="ThiF"/>
    <property type="match status" value="1"/>
</dbReference>
<reference evidence="2 3" key="1">
    <citation type="submission" date="2020-06" db="EMBL/GenBank/DDBJ databases">
        <title>Haloterrigena sp. nov., an extremely halophilic archaeon isolated from a saline sediment.</title>
        <authorList>
            <person name="Liu B.-B."/>
        </authorList>
    </citation>
    <scope>NUCLEOTIDE SEQUENCE [LARGE SCALE GENOMIC DNA]</scope>
    <source>
        <strain evidence="2 3">SYSU A558-1</strain>
    </source>
</reference>
<dbReference type="Gene3D" id="3.40.50.720">
    <property type="entry name" value="NAD(P)-binding Rossmann-like Domain"/>
    <property type="match status" value="1"/>
</dbReference>
<accession>A0ABX2LEV5</accession>
<dbReference type="RefSeq" id="WP_174682494.1">
    <property type="nucleotide sequence ID" value="NZ_JABUQZ010000001.1"/>
</dbReference>
<evidence type="ECO:0000313" key="3">
    <source>
        <dbReference type="Proteomes" id="UP001016761"/>
    </source>
</evidence>
<dbReference type="Proteomes" id="UP001016761">
    <property type="component" value="Unassembled WGS sequence"/>
</dbReference>
<keyword evidence="2" id="KW-0808">Transferase</keyword>